<dbReference type="Pfam" id="PF17957">
    <property type="entry name" value="Big_7"/>
    <property type="match status" value="1"/>
</dbReference>
<keyword evidence="3 7" id="KW-1133">Transmembrane helix</keyword>
<comment type="subcellular location">
    <subcellularLocation>
        <location evidence="1">Membrane</location>
    </subcellularLocation>
</comment>
<evidence type="ECO:0000256" key="1">
    <source>
        <dbReference type="ARBA" id="ARBA00004370"/>
    </source>
</evidence>
<dbReference type="Gene3D" id="2.60.40.10">
    <property type="entry name" value="Immunoglobulins"/>
    <property type="match status" value="2"/>
</dbReference>
<evidence type="ECO:0000256" key="3">
    <source>
        <dbReference type="ARBA" id="ARBA00022989"/>
    </source>
</evidence>
<evidence type="ECO:0000256" key="5">
    <source>
        <dbReference type="NCBIfam" id="TIGR02228"/>
    </source>
</evidence>
<feature type="region of interest" description="Disordered" evidence="6">
    <location>
        <begin position="189"/>
        <end position="242"/>
    </location>
</feature>
<name>A0A2V5JGN5_9MICC</name>
<evidence type="ECO:0000256" key="7">
    <source>
        <dbReference type="SAM" id="Phobius"/>
    </source>
</evidence>
<dbReference type="GO" id="GO:0006465">
    <property type="term" value="P:signal peptide processing"/>
    <property type="evidence" value="ECO:0007669"/>
    <property type="project" value="UniProtKB-UniRule"/>
</dbReference>
<evidence type="ECO:0000313" key="9">
    <source>
        <dbReference type="Proteomes" id="UP000247980"/>
    </source>
</evidence>
<dbReference type="InterPro" id="IPR019533">
    <property type="entry name" value="Peptidase_S26"/>
</dbReference>
<dbReference type="AlphaFoldDB" id="A0A2V5JGN5"/>
<evidence type="ECO:0000313" key="8">
    <source>
        <dbReference type="EMBL" id="PYI38977.1"/>
    </source>
</evidence>
<evidence type="ECO:0000256" key="6">
    <source>
        <dbReference type="SAM" id="MobiDB-lite"/>
    </source>
</evidence>
<dbReference type="CDD" id="cd06530">
    <property type="entry name" value="S26_SPase_I"/>
    <property type="match status" value="1"/>
</dbReference>
<gene>
    <name evidence="8" type="ORF">CVS30_06585</name>
</gene>
<feature type="transmembrane region" description="Helical" evidence="7">
    <location>
        <begin position="168"/>
        <end position="186"/>
    </location>
</feature>
<dbReference type="InterPro" id="IPR036286">
    <property type="entry name" value="LexA/Signal_pep-like_sf"/>
</dbReference>
<dbReference type="SUPFAM" id="SSF51306">
    <property type="entry name" value="LexA/Signal peptidase"/>
    <property type="match status" value="1"/>
</dbReference>
<dbReference type="OrthoDB" id="5241786at2"/>
<protein>
    <recommendedName>
        <fullName evidence="5">Signal peptidase I</fullName>
        <ecNumber evidence="5">3.4.21.89</ecNumber>
    </recommendedName>
</protein>
<keyword evidence="9" id="KW-1185">Reference proteome</keyword>
<dbReference type="InterPro" id="IPR013783">
    <property type="entry name" value="Ig-like_fold"/>
</dbReference>
<sequence length="845" mass="87116">MNREEPGFARGSSRWAPLLSTDGWVLFLASLISRLYLGVLLCLALIAVLPALLGWHGTVVQSGSMEPHISAGDVVLAAGFDSSHKVPVGGVVEFTSPAEAEPSGVEKTRLHRIVAENTDGTFITAGDANAVIDSTPLKREQITGQARLLVPYMGLPGLWLGQGNFPALAWWSVLTLLAVGLAVFGVRTPDDENQTGDSPDTVDHSPDHSSDAGTADPGVSGAGAAGAPVGDDPQAPPPTRTRHVKMGAAVGLVTALTILVVATSTTFSSAAFTATSATRGSTFAAAADWTPPQVTLSSPGTTVRGSVALTVVASDAETGIRNVAIQYLPSGGAWTTLCTQTAEPYTCLWNTQTVPDGVYSFRAIARDNSGLSTTSATLQTTVANAFAVLFNSPADTVRGNVNLGVTLNSPGNTVYAVRVEYSVAGANKWNTLCLNLLSPYQCIWATNTFANDFYDLRAVAVSGTTSTYSDTVTDVQVDNVAPTVTMSDPGSPLRGVSTFAAVATDADSGVNNLQIQYLRTGTSTWVTLCTVADAPYSCRLDTTVLTNASYNFRAVAVDEAGNSTISTAVTNRLVDNTVSSVSMEDPGVYLSGNATLTAAANSTAGVSNIRIQSSPAGANTWSTRCTVAAAPYVCIWDTKTVADGLYDFRSILTDGAGKETISTAVTGRRVDNSPFRAADVQAANGTGVLGKFDAGDTLTFGYSQQVNLASVSPGWAGAALPVIVRLRDGNVAGLGTGSNGDTVDIQRPGSSVNLGSVNTKGNFAKSKKTISFNATMTAATVTVGGVPRTVVTVTLGVPTSGAGSLRTSTTSVAMVWTPTSSVTSTSGVTCSIAPMTESGALDRDF</sequence>
<accession>A0A2V5JGN5</accession>
<dbReference type="NCBIfam" id="TIGR02228">
    <property type="entry name" value="sigpep_I_arch"/>
    <property type="match status" value="1"/>
</dbReference>
<feature type="compositionally biased region" description="Basic and acidic residues" evidence="6">
    <location>
        <begin position="201"/>
        <end position="210"/>
    </location>
</feature>
<evidence type="ECO:0000256" key="4">
    <source>
        <dbReference type="ARBA" id="ARBA00023136"/>
    </source>
</evidence>
<reference evidence="8 9" key="1">
    <citation type="submission" date="2018-05" db="EMBL/GenBank/DDBJ databases">
        <title>Genetic diversity of glacier-inhabiting Cryobacterium bacteria in China and description of Cryobacterium mengkeensis sp. nov. and Arthrobacter glacialis sp. nov.</title>
        <authorList>
            <person name="Liu Q."/>
            <person name="Xin Y.-H."/>
        </authorList>
    </citation>
    <scope>NUCLEOTIDE SEQUENCE [LARGE SCALE GENOMIC DNA]</scope>
    <source>
        <strain evidence="8 9">B7</strain>
    </source>
</reference>
<comment type="caution">
    <text evidence="8">The sequence shown here is derived from an EMBL/GenBank/DDBJ whole genome shotgun (WGS) entry which is preliminary data.</text>
</comment>
<dbReference type="GO" id="GO:0016020">
    <property type="term" value="C:membrane"/>
    <property type="evidence" value="ECO:0007669"/>
    <property type="project" value="UniProtKB-SubCell"/>
</dbReference>
<evidence type="ECO:0000256" key="2">
    <source>
        <dbReference type="ARBA" id="ARBA00022692"/>
    </source>
</evidence>
<feature type="transmembrane region" description="Helical" evidence="7">
    <location>
        <begin position="249"/>
        <end position="272"/>
    </location>
</feature>
<dbReference type="EC" id="3.4.21.89" evidence="5"/>
<dbReference type="GO" id="GO:0009003">
    <property type="term" value="F:signal peptidase activity"/>
    <property type="evidence" value="ECO:0007669"/>
    <property type="project" value="UniProtKB-EC"/>
</dbReference>
<feature type="transmembrane region" description="Helical" evidence="7">
    <location>
        <begin position="35"/>
        <end position="55"/>
    </location>
</feature>
<organism evidence="8 9">
    <name type="scientific">Arthrobacter psychrolactophilus</name>
    <dbReference type="NCBI Taxonomy" id="92442"/>
    <lineage>
        <taxon>Bacteria</taxon>
        <taxon>Bacillati</taxon>
        <taxon>Actinomycetota</taxon>
        <taxon>Actinomycetes</taxon>
        <taxon>Micrococcales</taxon>
        <taxon>Micrococcaceae</taxon>
        <taxon>Arthrobacter</taxon>
    </lineage>
</organism>
<dbReference type="GO" id="GO:0004252">
    <property type="term" value="F:serine-type endopeptidase activity"/>
    <property type="evidence" value="ECO:0007669"/>
    <property type="project" value="UniProtKB-UniRule"/>
</dbReference>
<dbReference type="GO" id="GO:0005975">
    <property type="term" value="P:carbohydrate metabolic process"/>
    <property type="evidence" value="ECO:0007669"/>
    <property type="project" value="UniProtKB-ARBA"/>
</dbReference>
<keyword evidence="4 7" id="KW-0472">Membrane</keyword>
<dbReference type="Proteomes" id="UP000247980">
    <property type="component" value="Unassembled WGS sequence"/>
</dbReference>
<proteinExistence type="predicted"/>
<dbReference type="EMBL" id="QJVC01000004">
    <property type="protein sequence ID" value="PYI38977.1"/>
    <property type="molecule type" value="Genomic_DNA"/>
</dbReference>
<keyword evidence="2 7" id="KW-0812">Transmembrane</keyword>
<dbReference type="InterPro" id="IPR001733">
    <property type="entry name" value="Peptidase_S26B"/>
</dbReference>